<evidence type="ECO:0000313" key="1">
    <source>
        <dbReference type="EMBL" id="KAK3894389.1"/>
    </source>
</evidence>
<dbReference type="Proteomes" id="UP001286313">
    <property type="component" value="Unassembled WGS sequence"/>
</dbReference>
<organism evidence="1 2">
    <name type="scientific">Petrolisthes cinctipes</name>
    <name type="common">Flat porcelain crab</name>
    <dbReference type="NCBI Taxonomy" id="88211"/>
    <lineage>
        <taxon>Eukaryota</taxon>
        <taxon>Metazoa</taxon>
        <taxon>Ecdysozoa</taxon>
        <taxon>Arthropoda</taxon>
        <taxon>Crustacea</taxon>
        <taxon>Multicrustacea</taxon>
        <taxon>Malacostraca</taxon>
        <taxon>Eumalacostraca</taxon>
        <taxon>Eucarida</taxon>
        <taxon>Decapoda</taxon>
        <taxon>Pleocyemata</taxon>
        <taxon>Anomura</taxon>
        <taxon>Galatheoidea</taxon>
        <taxon>Porcellanidae</taxon>
        <taxon>Petrolisthes</taxon>
    </lineage>
</organism>
<name>A0AAE1GJX6_PETCI</name>
<sequence length="158" mass="17810">MWAGVSGRLGGVLLGGVLPPWPSLPNGGSCHPNPPPHSRRPPQCNPHPPLLLIQWSRPLQDDEAVQSLKWHYSFMKLEVEEEEAKWRKECHAGPSHRLLLVWLRPLVRFTPPRSRLECHVYMCGWGLDGCSNVYVRVLGPEANTDHLHHSAKPNMVSS</sequence>
<evidence type="ECO:0000313" key="2">
    <source>
        <dbReference type="Proteomes" id="UP001286313"/>
    </source>
</evidence>
<dbReference type="EMBL" id="JAWQEG010000113">
    <property type="protein sequence ID" value="KAK3894389.1"/>
    <property type="molecule type" value="Genomic_DNA"/>
</dbReference>
<comment type="caution">
    <text evidence="1">The sequence shown here is derived from an EMBL/GenBank/DDBJ whole genome shotgun (WGS) entry which is preliminary data.</text>
</comment>
<proteinExistence type="predicted"/>
<gene>
    <name evidence="1" type="ORF">Pcinc_001849</name>
</gene>
<keyword evidence="2" id="KW-1185">Reference proteome</keyword>
<accession>A0AAE1GJX6</accession>
<dbReference type="AlphaFoldDB" id="A0AAE1GJX6"/>
<reference evidence="1" key="1">
    <citation type="submission" date="2023-10" db="EMBL/GenBank/DDBJ databases">
        <title>Genome assemblies of two species of porcelain crab, Petrolisthes cinctipes and Petrolisthes manimaculis (Anomura: Porcellanidae).</title>
        <authorList>
            <person name="Angst P."/>
        </authorList>
    </citation>
    <scope>NUCLEOTIDE SEQUENCE</scope>
    <source>
        <strain evidence="1">PB745_01</strain>
        <tissue evidence="1">Gill</tissue>
    </source>
</reference>
<protein>
    <submittedName>
        <fullName evidence="1">Uncharacterized protein</fullName>
    </submittedName>
</protein>